<dbReference type="GO" id="GO:0016787">
    <property type="term" value="F:hydrolase activity"/>
    <property type="evidence" value="ECO:0007669"/>
    <property type="project" value="InterPro"/>
</dbReference>
<keyword evidence="3" id="KW-1185">Reference proteome</keyword>
<protein>
    <submittedName>
        <fullName evidence="2">DUF1080 domain-containing protein</fullName>
    </submittedName>
</protein>
<reference evidence="2" key="1">
    <citation type="submission" date="2022-08" db="EMBL/GenBank/DDBJ databases">
        <authorList>
            <person name="Zhang D."/>
        </authorList>
    </citation>
    <scope>NUCLEOTIDE SEQUENCE</scope>
    <source>
        <strain evidence="2">XJ19-11</strain>
    </source>
</reference>
<organism evidence="2 3">
    <name type="scientific">Aquiflexum gelatinilyticum</name>
    <dbReference type="NCBI Taxonomy" id="2961943"/>
    <lineage>
        <taxon>Bacteria</taxon>
        <taxon>Pseudomonadati</taxon>
        <taxon>Bacteroidota</taxon>
        <taxon>Cytophagia</taxon>
        <taxon>Cytophagales</taxon>
        <taxon>Cyclobacteriaceae</taxon>
        <taxon>Aquiflexum</taxon>
    </lineage>
</organism>
<gene>
    <name evidence="2" type="ORF">NU887_03705</name>
</gene>
<dbReference type="Gene3D" id="2.60.120.560">
    <property type="entry name" value="Exo-inulinase, domain 1"/>
    <property type="match status" value="1"/>
</dbReference>
<dbReference type="RefSeq" id="WP_258421999.1">
    <property type="nucleotide sequence ID" value="NZ_JANAEZ010000001.1"/>
</dbReference>
<proteinExistence type="predicted"/>
<evidence type="ECO:0000313" key="3">
    <source>
        <dbReference type="Proteomes" id="UP001142175"/>
    </source>
</evidence>
<dbReference type="PROSITE" id="PS51257">
    <property type="entry name" value="PROKAR_LIPOPROTEIN"/>
    <property type="match status" value="1"/>
</dbReference>
<dbReference type="Pfam" id="PF06439">
    <property type="entry name" value="3keto-disac_hyd"/>
    <property type="match status" value="1"/>
</dbReference>
<dbReference type="EMBL" id="JANSUY010000001">
    <property type="protein sequence ID" value="MCR9014126.1"/>
    <property type="molecule type" value="Genomic_DNA"/>
</dbReference>
<comment type="caution">
    <text evidence="2">The sequence shown here is derived from an EMBL/GenBank/DDBJ whole genome shotgun (WGS) entry which is preliminary data.</text>
</comment>
<dbReference type="AlphaFoldDB" id="A0A9X2P259"/>
<dbReference type="Proteomes" id="UP001142175">
    <property type="component" value="Unassembled WGS sequence"/>
</dbReference>
<accession>A0A9X2P259</accession>
<dbReference type="InterPro" id="IPR010496">
    <property type="entry name" value="AL/BT2_dom"/>
</dbReference>
<sequence length="266" mass="30476">MNRSINLTLSSIIIMTVLSCGESKTNESESESWQSLFDGESLNGWIPKFHKHEVGDNFGETFRVVDGSIQVNYDQYEVFEEKYGHLFYKEPFSSFHLKWEYRFTDQWMADAPDFTFRNSGVMFHSQDPKTILKDQDWPVSVEYQMLADAEDGKPRPTGNMCSPGTQVYFEGESDPRHCINSNSATFPWDEWVKAELIVYGDSLVFHLVNGDTVLQYTKPHQKLSGGVANGYQSDLFEEDRPLKSGYIGLQAEGQGVEFKEIKIKKL</sequence>
<evidence type="ECO:0000313" key="2">
    <source>
        <dbReference type="EMBL" id="MCR9014126.1"/>
    </source>
</evidence>
<name>A0A9X2P259_9BACT</name>
<feature type="domain" description="3-keto-alpha-glucoside-1,2-lyase/3-keto-2-hydroxy-glucal hydratase" evidence="1">
    <location>
        <begin position="33"/>
        <end position="264"/>
    </location>
</feature>
<evidence type="ECO:0000259" key="1">
    <source>
        <dbReference type="Pfam" id="PF06439"/>
    </source>
</evidence>